<keyword evidence="9" id="KW-1185">Reference proteome</keyword>
<keyword evidence="5" id="KW-0812">Transmembrane</keyword>
<dbReference type="AlphaFoldDB" id="A0A229UNX8"/>
<dbReference type="GO" id="GO:0006171">
    <property type="term" value="P:cAMP biosynthetic process"/>
    <property type="evidence" value="ECO:0007669"/>
    <property type="project" value="TreeGrafter"/>
</dbReference>
<dbReference type="GO" id="GO:0005886">
    <property type="term" value="C:plasma membrane"/>
    <property type="evidence" value="ECO:0007669"/>
    <property type="project" value="UniProtKB-SubCell"/>
</dbReference>
<dbReference type="PROSITE" id="PS50885">
    <property type="entry name" value="HAMP"/>
    <property type="match status" value="1"/>
</dbReference>
<dbReference type="EMBL" id="NMQW01000024">
    <property type="protein sequence ID" value="OXM85031.1"/>
    <property type="molecule type" value="Genomic_DNA"/>
</dbReference>
<keyword evidence="3" id="KW-1003">Cell membrane</keyword>
<dbReference type="Gene3D" id="2.130.10.10">
    <property type="entry name" value="YVTN repeat-like/Quinoprotein amine dehydrogenase"/>
    <property type="match status" value="1"/>
</dbReference>
<keyword evidence="4 5" id="KW-0472">Membrane</keyword>
<reference evidence="8 9" key="1">
    <citation type="submission" date="2017-07" db="EMBL/GenBank/DDBJ databases">
        <title>Genome sequencing and assembly of Paenibacillus rigui.</title>
        <authorList>
            <person name="Mayilraj S."/>
        </authorList>
    </citation>
    <scope>NUCLEOTIDE SEQUENCE [LARGE SCALE GENOMIC DNA]</scope>
    <source>
        <strain evidence="8 9">JCM 16352</strain>
    </source>
</reference>
<dbReference type="InterPro" id="IPR050697">
    <property type="entry name" value="Adenylyl/Guanylyl_Cyclase_3/4"/>
</dbReference>
<evidence type="ECO:0000256" key="2">
    <source>
        <dbReference type="ARBA" id="ARBA00005381"/>
    </source>
</evidence>
<dbReference type="InterPro" id="IPR015943">
    <property type="entry name" value="WD40/YVTN_repeat-like_dom_sf"/>
</dbReference>
<feature type="domain" description="HAMP" evidence="7">
    <location>
        <begin position="573"/>
        <end position="625"/>
    </location>
</feature>
<feature type="transmembrane region" description="Helical" evidence="5">
    <location>
        <begin position="338"/>
        <end position="362"/>
    </location>
</feature>
<feature type="transmembrane region" description="Helical" evidence="5">
    <location>
        <begin position="557"/>
        <end position="576"/>
    </location>
</feature>
<dbReference type="SMART" id="SM00044">
    <property type="entry name" value="CYCc"/>
    <property type="match status" value="1"/>
</dbReference>
<dbReference type="OrthoDB" id="337251at2"/>
<dbReference type="CDD" id="cd07302">
    <property type="entry name" value="CHD"/>
    <property type="match status" value="1"/>
</dbReference>
<feature type="domain" description="Guanylate cyclase" evidence="6">
    <location>
        <begin position="665"/>
        <end position="791"/>
    </location>
</feature>
<dbReference type="CDD" id="cd06225">
    <property type="entry name" value="HAMP"/>
    <property type="match status" value="1"/>
</dbReference>
<dbReference type="SUPFAM" id="SSF55073">
    <property type="entry name" value="Nucleotide cyclase"/>
    <property type="match status" value="1"/>
</dbReference>
<proteinExistence type="inferred from homology"/>
<dbReference type="InterPro" id="IPR029787">
    <property type="entry name" value="Nucleotide_cyclase"/>
</dbReference>
<dbReference type="PROSITE" id="PS50125">
    <property type="entry name" value="GUANYLATE_CYCLASE_2"/>
    <property type="match status" value="1"/>
</dbReference>
<dbReference type="RefSeq" id="WP_094016184.1">
    <property type="nucleotide sequence ID" value="NZ_NMQW01000024.1"/>
</dbReference>
<dbReference type="PANTHER" id="PTHR43081:SF1">
    <property type="entry name" value="ADENYLATE CYCLASE, TERMINAL-DIFFERENTIATION SPECIFIC"/>
    <property type="match status" value="1"/>
</dbReference>
<comment type="similarity">
    <text evidence="2">Belongs to the adenylyl cyclase class-3 family.</text>
</comment>
<evidence type="ECO:0000256" key="3">
    <source>
        <dbReference type="ARBA" id="ARBA00022475"/>
    </source>
</evidence>
<dbReference type="Pfam" id="PF00672">
    <property type="entry name" value="HAMP"/>
    <property type="match status" value="1"/>
</dbReference>
<dbReference type="Pfam" id="PF00211">
    <property type="entry name" value="Guanylate_cyc"/>
    <property type="match status" value="1"/>
</dbReference>
<protein>
    <recommendedName>
        <fullName evidence="10">Adenylate/guanylate cyclase domain-containing protein</fullName>
    </recommendedName>
</protein>
<evidence type="ECO:0008006" key="10">
    <source>
        <dbReference type="Google" id="ProtNLM"/>
    </source>
</evidence>
<dbReference type="Gene3D" id="3.30.70.1230">
    <property type="entry name" value="Nucleotide cyclase"/>
    <property type="match status" value="1"/>
</dbReference>
<evidence type="ECO:0000313" key="9">
    <source>
        <dbReference type="Proteomes" id="UP000215509"/>
    </source>
</evidence>
<evidence type="ECO:0000256" key="5">
    <source>
        <dbReference type="SAM" id="Phobius"/>
    </source>
</evidence>
<keyword evidence="5" id="KW-1133">Transmembrane helix</keyword>
<dbReference type="GO" id="GO:0004016">
    <property type="term" value="F:adenylate cyclase activity"/>
    <property type="evidence" value="ECO:0007669"/>
    <property type="project" value="UniProtKB-ARBA"/>
</dbReference>
<dbReference type="InterPro" id="IPR001054">
    <property type="entry name" value="A/G_cyclase"/>
</dbReference>
<evidence type="ECO:0000256" key="4">
    <source>
        <dbReference type="ARBA" id="ARBA00023136"/>
    </source>
</evidence>
<evidence type="ECO:0000259" key="7">
    <source>
        <dbReference type="PROSITE" id="PS50885"/>
    </source>
</evidence>
<dbReference type="SUPFAM" id="SSF101898">
    <property type="entry name" value="NHL repeat"/>
    <property type="match status" value="1"/>
</dbReference>
<organism evidence="8 9">
    <name type="scientific">Paenibacillus rigui</name>
    <dbReference type="NCBI Taxonomy" id="554312"/>
    <lineage>
        <taxon>Bacteria</taxon>
        <taxon>Bacillati</taxon>
        <taxon>Bacillota</taxon>
        <taxon>Bacilli</taxon>
        <taxon>Bacillales</taxon>
        <taxon>Paenibacillaceae</taxon>
        <taxon>Paenibacillus</taxon>
    </lineage>
</organism>
<dbReference type="InterPro" id="IPR003660">
    <property type="entry name" value="HAMP_dom"/>
</dbReference>
<dbReference type="Proteomes" id="UP000215509">
    <property type="component" value="Unassembled WGS sequence"/>
</dbReference>
<name>A0A229UNX8_9BACL</name>
<dbReference type="GO" id="GO:0035556">
    <property type="term" value="P:intracellular signal transduction"/>
    <property type="evidence" value="ECO:0007669"/>
    <property type="project" value="InterPro"/>
</dbReference>
<dbReference type="PANTHER" id="PTHR43081">
    <property type="entry name" value="ADENYLATE CYCLASE, TERMINAL-DIFFERENTIATION SPECIFIC-RELATED"/>
    <property type="match status" value="1"/>
</dbReference>
<evidence type="ECO:0000256" key="1">
    <source>
        <dbReference type="ARBA" id="ARBA00004236"/>
    </source>
</evidence>
<sequence>MKKSVAVLLLVVLLASVAGFYVVQQKEMLTKNPFERELFFESLSRVVADSHDNLYMIDNTKKTIRKLSPDGTIVYSIQSGEEGIYRFNDVAADDDGSLYVVRALMDTYDIEVKTEQLIRYNPDGSFDKVLFEQNYSDPKQKRYRVGGVKAPAAAGGEVHFFLDELGKVTLYRIASVGTSPVPVYSVQLPAGKVLAGVDGVTPGQIYYTTRSGEIYRAGLDGGSTLVYPLPGIDRTRRNFPESLHLDPQGRLLFVDYNSLSVNRLDPKEPYVLEELVSQQKAALAGVTLTFFKTDISLTHTGDLLIAEDGQIAKRLPNGAFGASISSGKYDSAFRSRLWFVWVAAAVGSLLLLYAVKLLYYNIMQRRVPLMMKQIIVCVPIIAASMILLSVVIYNNFVDKMDEETVSELKLLASNGANLIDGNLLERIESPAEYQGGTYSLFRSKLDSVFYRPGSIENQGFYKAIYKVENGDIYRILEDDDEMHMFNPFPKTPQNTLVISQGSIESDKWNDDTGEWKYGIAPIFNSAGKIVGVFEASKNMEGIMAHRRAVQQTVMQNIVLFSAGIVVVFIIMTYILLSSIRKLRDSVGEIAKGNWDTVVQIHTRDEVSDLGDSFNVMAAHIRDYIARLEKFNQAYYRFVPQQFLRLLHKETILDVRLGDQVEENMSTLVCNIRGFYLMSKRLTPEQNFNFVNSFLKRFGPYIRKHQGTVNKYLGPGFMALFPGVGDEALNACIDIRKELSIYNMHRGESGYAPVDLGIGLHKGPLRLGIIGEEQRLENNIISDHVNLATLLEKLTAPLGASILITDSVVESLTDASAFQYRNLGLIRAEGLEEPLHLYDVYQGDPDTIRALKEKTKARFEEAVMLYQVGRFYDAREAFLMVIKQNRQDKAAQLYFYVCDEYFQSGTTKDWNGTLSVS</sequence>
<dbReference type="Gene3D" id="6.10.340.10">
    <property type="match status" value="1"/>
</dbReference>
<feature type="transmembrane region" description="Helical" evidence="5">
    <location>
        <begin position="374"/>
        <end position="393"/>
    </location>
</feature>
<comment type="caution">
    <text evidence="8">The sequence shown here is derived from an EMBL/GenBank/DDBJ whole genome shotgun (WGS) entry which is preliminary data.</text>
</comment>
<comment type="subcellular location">
    <subcellularLocation>
        <location evidence="1">Cell membrane</location>
    </subcellularLocation>
</comment>
<dbReference type="SUPFAM" id="SSF158472">
    <property type="entry name" value="HAMP domain-like"/>
    <property type="match status" value="1"/>
</dbReference>
<gene>
    <name evidence="8" type="ORF">CF651_17595</name>
</gene>
<evidence type="ECO:0000313" key="8">
    <source>
        <dbReference type="EMBL" id="OXM85031.1"/>
    </source>
</evidence>
<dbReference type="SMART" id="SM00304">
    <property type="entry name" value="HAMP"/>
    <property type="match status" value="1"/>
</dbReference>
<evidence type="ECO:0000259" key="6">
    <source>
        <dbReference type="PROSITE" id="PS50125"/>
    </source>
</evidence>
<accession>A0A229UNX8</accession>